<dbReference type="GO" id="GO:0000150">
    <property type="term" value="F:DNA strand exchange activity"/>
    <property type="evidence" value="ECO:0007669"/>
    <property type="project" value="InterPro"/>
</dbReference>
<dbReference type="PATRIC" id="fig|657322.3.peg.142"/>
<accession>D4K7Q4</accession>
<dbReference type="GO" id="GO:0003677">
    <property type="term" value="F:DNA binding"/>
    <property type="evidence" value="ECO:0007669"/>
    <property type="project" value="InterPro"/>
</dbReference>
<dbReference type="InterPro" id="IPR011109">
    <property type="entry name" value="DNA_bind_recombinase_dom"/>
</dbReference>
<evidence type="ECO:0000259" key="2">
    <source>
        <dbReference type="PROSITE" id="PS51737"/>
    </source>
</evidence>
<evidence type="ECO:0000313" key="4">
    <source>
        <dbReference type="Proteomes" id="UP000007059"/>
    </source>
</evidence>
<sequence>MLFPQKGVRFIAINDGVDSAMGDNDFTPLRNLFNEWMVRDTSKKIKAVKKAKGLSGKPVTSKPVYGYLMDDDENFIIDEEAAPVVKQIYQLCLAGNGPTKIARMLTEQQIPTPGTLEYQRTGSTRRYHPGYECKWATNTVVHLLENREYTGCLVNFKTEKPSYKMKHSIDNPIEKQAIFENHHEPIIDLQTWERVQELRKQRKRPNRYDDVGLFSGLLFCADCGHVMYQQRYQTDKRKQDCYICGSYKKRTADCTAHFIRTDLLTAGVLDNLRKVTAYAQKHEARFVKLLIQQNEMGGKRKLAAAAKQLEQVQSRIAELSRYIKRLYEDNVNGKISDERFMEMSADYEAEQRELKDRAAALQGELDKAQEATVNAEKFMSVVRKYLSIEELTHTLLREMVEKIVVYECEYDENEVRRQRIDIYYSFVGKIDLPEE</sequence>
<protein>
    <submittedName>
        <fullName evidence="3">Recombinase</fullName>
    </submittedName>
</protein>
<dbReference type="EMBL" id="FP929046">
    <property type="protein sequence ID" value="CBL00867.1"/>
    <property type="molecule type" value="Genomic_DNA"/>
</dbReference>
<dbReference type="InterPro" id="IPR050639">
    <property type="entry name" value="SSR_resolvase"/>
</dbReference>
<name>D4K7Q4_9FIRM</name>
<dbReference type="AlphaFoldDB" id="D4K7Q4"/>
<dbReference type="KEGG" id="fpa:FPR_04620"/>
<dbReference type="Gene3D" id="3.90.1750.20">
    <property type="entry name" value="Putative Large Serine Recombinase, Chain B, Domain 2"/>
    <property type="match status" value="1"/>
</dbReference>
<dbReference type="eggNOG" id="COG1961">
    <property type="taxonomic scope" value="Bacteria"/>
</dbReference>
<keyword evidence="1" id="KW-0175">Coiled coil</keyword>
<dbReference type="PROSITE" id="PS51737">
    <property type="entry name" value="RECOMBINASE_DNA_BIND"/>
    <property type="match status" value="1"/>
</dbReference>
<dbReference type="HOGENOM" id="CLU_010686_18_2_9"/>
<dbReference type="Proteomes" id="UP000007059">
    <property type="component" value="Chromosome"/>
</dbReference>
<dbReference type="PANTHER" id="PTHR30461">
    <property type="entry name" value="DNA-INVERTASE FROM LAMBDOID PROPHAGE"/>
    <property type="match status" value="1"/>
</dbReference>
<feature type="coiled-coil region" evidence="1">
    <location>
        <begin position="302"/>
        <end position="371"/>
    </location>
</feature>
<dbReference type="InterPro" id="IPR025827">
    <property type="entry name" value="Zn_ribbon_recom_dom"/>
</dbReference>
<dbReference type="Pfam" id="PF14287">
    <property type="entry name" value="DUF4368"/>
    <property type="match status" value="1"/>
</dbReference>
<organism evidence="3 4">
    <name type="scientific">Faecalibacterium prausnitzii SL3/3</name>
    <dbReference type="NCBI Taxonomy" id="657322"/>
    <lineage>
        <taxon>Bacteria</taxon>
        <taxon>Bacillati</taxon>
        <taxon>Bacillota</taxon>
        <taxon>Clostridia</taxon>
        <taxon>Eubacteriales</taxon>
        <taxon>Oscillospiraceae</taxon>
        <taxon>Faecalibacterium</taxon>
    </lineage>
</organism>
<dbReference type="Pfam" id="PF07508">
    <property type="entry name" value="Recombinase"/>
    <property type="match status" value="1"/>
</dbReference>
<dbReference type="PANTHER" id="PTHR30461:SF23">
    <property type="entry name" value="DNA RECOMBINASE-RELATED"/>
    <property type="match status" value="1"/>
</dbReference>
<dbReference type="Pfam" id="PF13408">
    <property type="entry name" value="Zn_ribbon_recom"/>
    <property type="match status" value="1"/>
</dbReference>
<reference evidence="3 4" key="1">
    <citation type="submission" date="2010-03" db="EMBL/GenBank/DDBJ databases">
        <title>The genome sequence of Faecalibacterium prausnitzii SL3/3.</title>
        <authorList>
            <consortium name="metaHIT consortium -- http://www.metahit.eu/"/>
            <person name="Pajon A."/>
            <person name="Turner K."/>
            <person name="Parkhill J."/>
            <person name="Duncan S."/>
            <person name="Flint H."/>
        </authorList>
    </citation>
    <scope>NUCLEOTIDE SEQUENCE [LARGE SCALE GENOMIC DNA]</scope>
    <source>
        <strain evidence="3 4">SL3/3</strain>
    </source>
</reference>
<feature type="domain" description="Recombinase" evidence="2">
    <location>
        <begin position="64"/>
        <end position="205"/>
    </location>
</feature>
<dbReference type="InterPro" id="IPR038109">
    <property type="entry name" value="DNA_bind_recomb_sf"/>
</dbReference>
<gene>
    <name evidence="3" type="ORF">FPR_04620</name>
</gene>
<dbReference type="InterPro" id="IPR025378">
    <property type="entry name" value="DUF4368"/>
</dbReference>
<evidence type="ECO:0000256" key="1">
    <source>
        <dbReference type="SAM" id="Coils"/>
    </source>
</evidence>
<reference evidence="3 4" key="2">
    <citation type="submission" date="2010-03" db="EMBL/GenBank/DDBJ databases">
        <authorList>
            <person name="Pajon A."/>
        </authorList>
    </citation>
    <scope>NUCLEOTIDE SEQUENCE [LARGE SCALE GENOMIC DNA]</scope>
    <source>
        <strain evidence="3 4">SL3/3</strain>
    </source>
</reference>
<evidence type="ECO:0000313" key="3">
    <source>
        <dbReference type="EMBL" id="CBL00867.1"/>
    </source>
</evidence>
<proteinExistence type="predicted"/>